<dbReference type="InterPro" id="IPR029033">
    <property type="entry name" value="His_PPase_superfam"/>
</dbReference>
<gene>
    <name evidence="1" type="ORF">KHA93_14805</name>
</gene>
<dbReference type="Gene3D" id="3.40.50.1240">
    <property type="entry name" value="Phosphoglycerate mutase-like"/>
    <property type="match status" value="1"/>
</dbReference>
<dbReference type="Pfam" id="PF00300">
    <property type="entry name" value="His_Phos_1"/>
    <property type="match status" value="1"/>
</dbReference>
<name>A0A942TRG9_9BACI</name>
<dbReference type="Proteomes" id="UP000682713">
    <property type="component" value="Unassembled WGS sequence"/>
</dbReference>
<dbReference type="PANTHER" id="PTHR48100">
    <property type="entry name" value="BROAD-SPECIFICITY PHOSPHATASE YOR283W-RELATED"/>
    <property type="match status" value="1"/>
</dbReference>
<accession>A0A942TRG9</accession>
<dbReference type="InterPro" id="IPR013078">
    <property type="entry name" value="His_Pase_superF_clade-1"/>
</dbReference>
<dbReference type="RefSeq" id="WP_213111434.1">
    <property type="nucleotide sequence ID" value="NZ_JAGYPJ010000001.1"/>
</dbReference>
<dbReference type="SUPFAM" id="SSF53254">
    <property type="entry name" value="Phosphoglycerate mutase-like"/>
    <property type="match status" value="1"/>
</dbReference>
<evidence type="ECO:0000313" key="2">
    <source>
        <dbReference type="Proteomes" id="UP000682713"/>
    </source>
</evidence>
<dbReference type="CDD" id="cd07067">
    <property type="entry name" value="HP_PGM_like"/>
    <property type="match status" value="1"/>
</dbReference>
<dbReference type="AlphaFoldDB" id="A0A942TRG9"/>
<evidence type="ECO:0000313" key="1">
    <source>
        <dbReference type="EMBL" id="MBS4200904.1"/>
    </source>
</evidence>
<comment type="caution">
    <text evidence="1">The sequence shown here is derived from an EMBL/GenBank/DDBJ whole genome shotgun (WGS) entry which is preliminary data.</text>
</comment>
<dbReference type="InterPro" id="IPR050275">
    <property type="entry name" value="PGM_Phosphatase"/>
</dbReference>
<dbReference type="SMART" id="SM00855">
    <property type="entry name" value="PGAM"/>
    <property type="match status" value="1"/>
</dbReference>
<dbReference type="PANTHER" id="PTHR48100:SF59">
    <property type="entry name" value="ADENOSYLCOBALAMIN_ALPHA-RIBAZOLE PHOSPHATASE"/>
    <property type="match status" value="1"/>
</dbReference>
<proteinExistence type="predicted"/>
<keyword evidence="2" id="KW-1185">Reference proteome</keyword>
<protein>
    <submittedName>
        <fullName evidence="1">Histidine phosphatase family protein</fullName>
    </submittedName>
</protein>
<dbReference type="EMBL" id="JAGYPJ010000001">
    <property type="protein sequence ID" value="MBS4200904.1"/>
    <property type="molecule type" value="Genomic_DNA"/>
</dbReference>
<organism evidence="1 2">
    <name type="scientific">Lederbergia citrisecunda</name>
    <dbReference type="NCBI Taxonomy" id="2833583"/>
    <lineage>
        <taxon>Bacteria</taxon>
        <taxon>Bacillati</taxon>
        <taxon>Bacillota</taxon>
        <taxon>Bacilli</taxon>
        <taxon>Bacillales</taxon>
        <taxon>Bacillaceae</taxon>
        <taxon>Lederbergia</taxon>
    </lineage>
</organism>
<dbReference type="GO" id="GO:0016791">
    <property type="term" value="F:phosphatase activity"/>
    <property type="evidence" value="ECO:0007669"/>
    <property type="project" value="TreeGrafter"/>
</dbReference>
<dbReference type="GO" id="GO:0005737">
    <property type="term" value="C:cytoplasm"/>
    <property type="evidence" value="ECO:0007669"/>
    <property type="project" value="TreeGrafter"/>
</dbReference>
<sequence>MLKTNVYFVRHAHSTYTPDELGRPLSEQGFMDAQLVTDIFKSENVDFVISSPYKRAIQTVEGIANWIDKEIIIEDGFRERKLAEGSVVDFNEAITKVWENPDFAWEGGESNVDAQKRGGEITMKVLKNYEGKNVAIGTHGNIMVLIMNYFDAQYDFTFWKKLAMPDIYKLTFSERELIGVKRLWERGVHNG</sequence>
<reference evidence="1 2" key="1">
    <citation type="submission" date="2021-05" db="EMBL/GenBank/DDBJ databases">
        <title>Novel Bacillus species.</title>
        <authorList>
            <person name="Liu G."/>
        </authorList>
    </citation>
    <scope>NUCLEOTIDE SEQUENCE [LARGE SCALE GENOMIC DNA]</scope>
    <source>
        <strain evidence="1 2">FJAT-49732</strain>
    </source>
</reference>